<dbReference type="Gene3D" id="2.60.40.4380">
    <property type="entry name" value="Translational regulator CsrA"/>
    <property type="match status" value="1"/>
</dbReference>
<protein>
    <submittedName>
        <fullName evidence="1">Putative carbon storage regulator</fullName>
    </submittedName>
</protein>
<dbReference type="GO" id="GO:0003723">
    <property type="term" value="F:RNA binding"/>
    <property type="evidence" value="ECO:0007669"/>
    <property type="project" value="InterPro"/>
</dbReference>
<organism evidence="1">
    <name type="scientific">viral metagenome</name>
    <dbReference type="NCBI Taxonomy" id="1070528"/>
    <lineage>
        <taxon>unclassified sequences</taxon>
        <taxon>metagenomes</taxon>
        <taxon>organismal metagenomes</taxon>
    </lineage>
</organism>
<dbReference type="EMBL" id="MT141525">
    <property type="protein sequence ID" value="QJA64764.1"/>
    <property type="molecule type" value="Genomic_DNA"/>
</dbReference>
<dbReference type="InterPro" id="IPR036107">
    <property type="entry name" value="CsrA_sf"/>
</dbReference>
<reference evidence="1" key="1">
    <citation type="submission" date="2020-03" db="EMBL/GenBank/DDBJ databases">
        <title>The deep terrestrial virosphere.</title>
        <authorList>
            <person name="Holmfeldt K."/>
            <person name="Nilsson E."/>
            <person name="Simone D."/>
            <person name="Lopez-Fernandez M."/>
            <person name="Wu X."/>
            <person name="de Brujin I."/>
            <person name="Lundin D."/>
            <person name="Andersson A."/>
            <person name="Bertilsson S."/>
            <person name="Dopson M."/>
        </authorList>
    </citation>
    <scope>NUCLEOTIDE SEQUENCE</scope>
    <source>
        <strain evidence="1">MM415B00468</strain>
    </source>
</reference>
<dbReference type="Pfam" id="PF02599">
    <property type="entry name" value="CsrA"/>
    <property type="match status" value="1"/>
</dbReference>
<dbReference type="InterPro" id="IPR003751">
    <property type="entry name" value="CsrA"/>
</dbReference>
<dbReference type="GO" id="GO:0006402">
    <property type="term" value="P:mRNA catabolic process"/>
    <property type="evidence" value="ECO:0007669"/>
    <property type="project" value="InterPro"/>
</dbReference>
<accession>A0A6M3J500</accession>
<dbReference type="GO" id="GO:0006109">
    <property type="term" value="P:regulation of carbohydrate metabolic process"/>
    <property type="evidence" value="ECO:0007669"/>
    <property type="project" value="InterPro"/>
</dbReference>
<sequence length="70" mass="7719">MLSMGLILARRIDQEFVLFAAAGANPAQLAEQLKEGIRIRVHDIENGKAYVDISAPQDITILRSELIRSA</sequence>
<dbReference type="SUPFAM" id="SSF117130">
    <property type="entry name" value="CsrA-like"/>
    <property type="match status" value="1"/>
</dbReference>
<gene>
    <name evidence="1" type="ORF">MM415B00468_0051</name>
</gene>
<name>A0A6M3J500_9ZZZZ</name>
<dbReference type="AlphaFoldDB" id="A0A6M3J500"/>
<proteinExistence type="predicted"/>
<evidence type="ECO:0000313" key="1">
    <source>
        <dbReference type="EMBL" id="QJA64764.1"/>
    </source>
</evidence>